<dbReference type="EMBL" id="JAHXCP010000009">
    <property type="protein sequence ID" value="MBW4754803.1"/>
    <property type="molecule type" value="Genomic_DNA"/>
</dbReference>
<dbReference type="RefSeq" id="WP_219433413.1">
    <property type="nucleotide sequence ID" value="NZ_JAHXCP010000009.1"/>
</dbReference>
<dbReference type="Proteomes" id="UP000812077">
    <property type="component" value="Unassembled WGS sequence"/>
</dbReference>
<proteinExistence type="predicted"/>
<keyword evidence="2" id="KW-1185">Reference proteome</keyword>
<name>A0ABS6Y6V5_9BACT</name>
<comment type="caution">
    <text evidence="1">The sequence shown here is derived from an EMBL/GenBank/DDBJ whole genome shotgun (WGS) entry which is preliminary data.</text>
</comment>
<gene>
    <name evidence="1" type="ORF">KZO77_07065</name>
</gene>
<sequence>MNKRNVSLIVLGRYSPSQNGVIVSPFGLSPCIVGGGTGHDTDVPKILRERDL</sequence>
<evidence type="ECO:0000313" key="2">
    <source>
        <dbReference type="Proteomes" id="UP000812077"/>
    </source>
</evidence>
<accession>A0ABS6Y6V5</accession>
<protein>
    <submittedName>
        <fullName evidence="1">Uncharacterized protein</fullName>
    </submittedName>
</protein>
<evidence type="ECO:0000313" key="1">
    <source>
        <dbReference type="EMBL" id="MBW4754803.1"/>
    </source>
</evidence>
<organism evidence="1 2">
    <name type="scientific">Prevotella melaninogenica</name>
    <dbReference type="NCBI Taxonomy" id="28132"/>
    <lineage>
        <taxon>Bacteria</taxon>
        <taxon>Pseudomonadati</taxon>
        <taxon>Bacteroidota</taxon>
        <taxon>Bacteroidia</taxon>
        <taxon>Bacteroidales</taxon>
        <taxon>Prevotellaceae</taxon>
        <taxon>Prevotella</taxon>
    </lineage>
</organism>
<reference evidence="1 2" key="1">
    <citation type="submission" date="2021-07" db="EMBL/GenBank/DDBJ databases">
        <title>Genomic diversity and antimicrobial resistance of Prevotella spp. isolated from chronic lung disease airways.</title>
        <authorList>
            <person name="Webb K.A."/>
            <person name="Olagoke O.S."/>
            <person name="Baird T."/>
            <person name="Neill J."/>
            <person name="Pham A."/>
            <person name="Wells T.J."/>
            <person name="Ramsay K.A."/>
            <person name="Bell S.C."/>
            <person name="Sarovich D.S."/>
            <person name="Price E.P."/>
        </authorList>
    </citation>
    <scope>NUCLEOTIDE SEQUENCE [LARGE SCALE GENOMIC DNA]</scope>
    <source>
        <strain evidence="1 2">SCHI0027.S.6</strain>
    </source>
</reference>